<feature type="region of interest" description="Disordered" evidence="2">
    <location>
        <begin position="266"/>
        <end position="320"/>
    </location>
</feature>
<dbReference type="GO" id="GO:0008270">
    <property type="term" value="F:zinc ion binding"/>
    <property type="evidence" value="ECO:0007669"/>
    <property type="project" value="UniProtKB-KW"/>
</dbReference>
<keyword evidence="1" id="KW-0479">Metal-binding</keyword>
<feature type="compositionally biased region" description="Basic and acidic residues" evidence="2">
    <location>
        <begin position="436"/>
        <end position="463"/>
    </location>
</feature>
<dbReference type="PANTHER" id="PTHR38563:SF1">
    <property type="entry name" value="FL(2)D-ASSOCIATED COMPLEX COMPONENT"/>
    <property type="match status" value="1"/>
</dbReference>
<keyword evidence="5" id="KW-1185">Reference proteome</keyword>
<feature type="compositionally biased region" description="Basic and acidic residues" evidence="2">
    <location>
        <begin position="562"/>
        <end position="579"/>
    </location>
</feature>
<feature type="domain" description="C3H1-type" evidence="3">
    <location>
        <begin position="42"/>
        <end position="72"/>
    </location>
</feature>
<feature type="region of interest" description="Disordered" evidence="2">
    <location>
        <begin position="146"/>
        <end position="220"/>
    </location>
</feature>
<feature type="compositionally biased region" description="Low complexity" evidence="2">
    <location>
        <begin position="777"/>
        <end position="787"/>
    </location>
</feature>
<evidence type="ECO:0000259" key="3">
    <source>
        <dbReference type="PROSITE" id="PS50103"/>
    </source>
</evidence>
<accession>A0A834Y1P3</accession>
<feature type="region of interest" description="Disordered" evidence="2">
    <location>
        <begin position="729"/>
        <end position="787"/>
    </location>
</feature>
<feature type="compositionally biased region" description="Basic and acidic residues" evidence="2">
    <location>
        <begin position="146"/>
        <end position="155"/>
    </location>
</feature>
<feature type="region of interest" description="Disordered" evidence="2">
    <location>
        <begin position="393"/>
        <end position="579"/>
    </location>
</feature>
<reference evidence="4 5" key="1">
    <citation type="submission" date="2020-08" db="EMBL/GenBank/DDBJ databases">
        <title>Aphidius gifuensis genome sequencing and assembly.</title>
        <authorList>
            <person name="Du Z."/>
        </authorList>
    </citation>
    <scope>NUCLEOTIDE SEQUENCE [LARGE SCALE GENOMIC DNA]</scope>
    <source>
        <strain evidence="4">YNYX2018</strain>
        <tissue evidence="4">Adults</tissue>
    </source>
</reference>
<dbReference type="Proteomes" id="UP000639338">
    <property type="component" value="Unassembled WGS sequence"/>
</dbReference>
<sequence>MSKSNVKKIQVDATKCNADLRRPSVFERLGTKPISIVTTQQQTVSDYCRNWALNGSCSYGKTCKYANTHTLISPSKRVKKDITNASTVTQPKEDHFKRITSKLVSQTPQSPDLDLEEWNQTDLEYEDEKVLERRRQLLQKELELQMKKDKEVHGKDRSKHKKKAMSTSSSSHSSSTSSSSSSSSSDDSSTSSTSDSHKKIKKIKRHIGNNDERERKKKIKLKRLVAQKDNKIIKKKKKIDMTTTTSTTKRDSTNTNVKRVIVGNTRKHNDIKSRSPIPSLTTAASTTSKSIINKDKNHSESPKLKSRDDKEQRIHRKGRDYDDSINFQDITKCRNIDKLKNRINDNDRTIVKPRIKDKEQLKSRTPPLDQRPKQQQHVSQIIVKDTNINKFHRSRTPEKLLSRVKRDLTPPLRHQDKQLILQKAAAAGTSSSSSIRNRDIDKHEFHKNKERDDNNIRKNETFHKRTINQLPDNQRKNIIDERNSRSRIKEHHEKEQRNDRNQQRFDQQQQHQQQQQQQHKERDDIVDHRTRERTRERDKDLIKIRERELPLLSSSSPSGSFDKSRYREKEKDDKINSRDRRIDRNERDIKVLERERITQRFDRIIEKNERCERLERFPRERSLDKTIDTKNITSNIREHNITEQIYERGQTNRHRRFNQRFERGHSSTMIDHERKDIVTTKLERRDSPRQNIEFERGYTRLQNDHWEQSDESTTRIDYHSHDDERRKVPIETRKFINDRRTRDDTRPQSRYPVQDQRPFDDHHHHHPVHPSHPGHPGHPIHSAHQAHQIHPAHQLYNNSTDKLRPGIIRDENNGNDKWELPHEIEKHNRDRRYNNNNEWEEREWRPPAPRNPGIWDCETVTRPSDNNKDDWTERYDNPRPEWKIGENRKWENPALLLRNAAYRNERLKEMEHGANENGPHAKRRVPFNNPPVGENKDETIVTTTHVVNQIHPSKQLQSQPPSTSTLTSTSTSTLPSKTLTQSVTATTTASTSTPTAATTTPATTTTTAATPVASTTTTTITTPATTSTTTTPASSSSTTIVNPTLKEETINKKLIELSEGKIITDNNLIQKQVINENIKNETQDTSVPEIKKLDDSFQTHHVAESDLSDISDDPDDILNMDDVEESQKKLLKNEKNNSSIVSISINNNINNNNDNNNQEKNIVKLNINDNTIDDGGTSVIKQDKDKDDPITTSIDDENLETMDFEEISDGELEEDIKTSGKGLGDALGVDWESLVKEIQPKWPTSNNDIKSAHSRWQPKEIFRRIGISKKLAGNDFVDSFINELCSNDEHENNDYLLNDVAMMHTALLRHKLINNSTKKNSLFNINFNSFMINKINNPDILKPFTNLYDEAKFLLEQKA</sequence>
<feature type="compositionally biased region" description="Low complexity" evidence="2">
    <location>
        <begin position="166"/>
        <end position="194"/>
    </location>
</feature>
<feature type="compositionally biased region" description="Low complexity" evidence="2">
    <location>
        <begin position="504"/>
        <end position="517"/>
    </location>
</feature>
<feature type="region of interest" description="Disordered" evidence="2">
    <location>
        <begin position="838"/>
        <end position="874"/>
    </location>
</feature>
<feature type="region of interest" description="Disordered" evidence="2">
    <location>
        <begin position="913"/>
        <end position="936"/>
    </location>
</feature>
<dbReference type="Pfam" id="PF00642">
    <property type="entry name" value="zf-CCCH"/>
    <property type="match status" value="1"/>
</dbReference>
<feature type="compositionally biased region" description="Basic and acidic residues" evidence="2">
    <location>
        <begin position="292"/>
        <end position="312"/>
    </location>
</feature>
<keyword evidence="1" id="KW-0863">Zinc-finger</keyword>
<feature type="compositionally biased region" description="Basic and acidic residues" evidence="2">
    <location>
        <begin position="518"/>
        <end position="549"/>
    </location>
</feature>
<feature type="region of interest" description="Disordered" evidence="2">
    <location>
        <begin position="950"/>
        <end position="1040"/>
    </location>
</feature>
<keyword evidence="1" id="KW-0862">Zinc</keyword>
<feature type="compositionally biased region" description="Basic and acidic residues" evidence="2">
    <location>
        <begin position="347"/>
        <end position="362"/>
    </location>
</feature>
<dbReference type="GO" id="GO:0036396">
    <property type="term" value="C:RNA N6-methyladenosine methyltransferase complex"/>
    <property type="evidence" value="ECO:0007669"/>
    <property type="project" value="InterPro"/>
</dbReference>
<evidence type="ECO:0000256" key="1">
    <source>
        <dbReference type="PROSITE-ProRule" id="PRU00723"/>
    </source>
</evidence>
<dbReference type="PROSITE" id="PS50103">
    <property type="entry name" value="ZF_C3H1"/>
    <property type="match status" value="1"/>
</dbReference>
<dbReference type="EMBL" id="JACMRX010000001">
    <property type="protein sequence ID" value="KAF7997031.1"/>
    <property type="molecule type" value="Genomic_DNA"/>
</dbReference>
<evidence type="ECO:0000313" key="4">
    <source>
        <dbReference type="EMBL" id="KAF7997031.1"/>
    </source>
</evidence>
<dbReference type="PANTHER" id="PTHR38563">
    <property type="entry name" value="FL(2)D-ASSOCIATED COMPLEX COMPONENT"/>
    <property type="match status" value="1"/>
</dbReference>
<dbReference type="InterPro" id="IPR000571">
    <property type="entry name" value="Znf_CCCH"/>
</dbReference>
<organism evidence="4 5">
    <name type="scientific">Aphidius gifuensis</name>
    <name type="common">Parasitoid wasp</name>
    <dbReference type="NCBI Taxonomy" id="684658"/>
    <lineage>
        <taxon>Eukaryota</taxon>
        <taxon>Metazoa</taxon>
        <taxon>Ecdysozoa</taxon>
        <taxon>Arthropoda</taxon>
        <taxon>Hexapoda</taxon>
        <taxon>Insecta</taxon>
        <taxon>Pterygota</taxon>
        <taxon>Neoptera</taxon>
        <taxon>Endopterygota</taxon>
        <taxon>Hymenoptera</taxon>
        <taxon>Apocrita</taxon>
        <taxon>Ichneumonoidea</taxon>
        <taxon>Braconidae</taxon>
        <taxon>Aphidiinae</taxon>
        <taxon>Aphidius</taxon>
    </lineage>
</organism>
<evidence type="ECO:0000256" key="2">
    <source>
        <dbReference type="SAM" id="MobiDB-lite"/>
    </source>
</evidence>
<feature type="compositionally biased region" description="Basic and acidic residues" evidence="2">
    <location>
        <begin position="490"/>
        <end position="503"/>
    </location>
</feature>
<feature type="compositionally biased region" description="Low complexity" evidence="2">
    <location>
        <begin position="952"/>
        <end position="1040"/>
    </location>
</feature>
<feature type="compositionally biased region" description="Basic and acidic residues" evidence="2">
    <location>
        <begin position="395"/>
        <end position="417"/>
    </location>
</feature>
<feature type="compositionally biased region" description="Low complexity" evidence="2">
    <location>
        <begin position="424"/>
        <end position="434"/>
    </location>
</feature>
<feature type="region of interest" description="Disordered" evidence="2">
    <location>
        <begin position="803"/>
        <end position="822"/>
    </location>
</feature>
<protein>
    <recommendedName>
        <fullName evidence="3">C3H1-type domain-containing protein</fullName>
    </recommendedName>
</protein>
<comment type="caution">
    <text evidence="4">The sequence shown here is derived from an EMBL/GenBank/DDBJ whole genome shotgun (WGS) entry which is preliminary data.</text>
</comment>
<dbReference type="GO" id="GO:0016556">
    <property type="term" value="P:mRNA modification"/>
    <property type="evidence" value="ECO:0007669"/>
    <property type="project" value="InterPro"/>
</dbReference>
<feature type="compositionally biased region" description="Basic and acidic residues" evidence="2">
    <location>
        <begin position="865"/>
        <end position="874"/>
    </location>
</feature>
<feature type="compositionally biased region" description="Basic residues" evidence="2">
    <location>
        <begin position="198"/>
        <end position="207"/>
    </location>
</feature>
<feature type="compositionally biased region" description="Basic and acidic residues" evidence="2">
    <location>
        <begin position="729"/>
        <end position="747"/>
    </location>
</feature>
<dbReference type="InterPro" id="IPR040427">
    <property type="entry name" value="Flacc"/>
</dbReference>
<evidence type="ECO:0000313" key="5">
    <source>
        <dbReference type="Proteomes" id="UP000639338"/>
    </source>
</evidence>
<proteinExistence type="predicted"/>
<feature type="compositionally biased region" description="Low complexity" evidence="2">
    <location>
        <begin position="550"/>
        <end position="560"/>
    </location>
</feature>
<name>A0A834Y1P3_APHGI</name>
<dbReference type="OrthoDB" id="6022762at2759"/>
<feature type="zinc finger region" description="C3H1-type" evidence="1">
    <location>
        <begin position="42"/>
        <end position="72"/>
    </location>
</feature>
<feature type="compositionally biased region" description="Low complexity" evidence="2">
    <location>
        <begin position="275"/>
        <end position="291"/>
    </location>
</feature>
<feature type="compositionally biased region" description="Basic and acidic residues" evidence="2">
    <location>
        <begin position="473"/>
        <end position="484"/>
    </location>
</feature>
<feature type="region of interest" description="Disordered" evidence="2">
    <location>
        <begin position="347"/>
        <end position="379"/>
    </location>
</feature>
<gene>
    <name evidence="4" type="ORF">HCN44_005308</name>
</gene>